<dbReference type="Proteomes" id="UP001174997">
    <property type="component" value="Unassembled WGS sequence"/>
</dbReference>
<protein>
    <submittedName>
        <fullName evidence="1">Uncharacterized protein</fullName>
    </submittedName>
</protein>
<organism evidence="1 2">
    <name type="scientific">Cercophora samala</name>
    <dbReference type="NCBI Taxonomy" id="330535"/>
    <lineage>
        <taxon>Eukaryota</taxon>
        <taxon>Fungi</taxon>
        <taxon>Dikarya</taxon>
        <taxon>Ascomycota</taxon>
        <taxon>Pezizomycotina</taxon>
        <taxon>Sordariomycetes</taxon>
        <taxon>Sordariomycetidae</taxon>
        <taxon>Sordariales</taxon>
        <taxon>Lasiosphaeriaceae</taxon>
        <taxon>Cercophora</taxon>
    </lineage>
</organism>
<accession>A0AA39ZIG1</accession>
<comment type="caution">
    <text evidence="1">The sequence shown here is derived from an EMBL/GenBank/DDBJ whole genome shotgun (WGS) entry which is preliminary data.</text>
</comment>
<name>A0AA39ZIG1_9PEZI</name>
<proteinExistence type="predicted"/>
<keyword evidence="2" id="KW-1185">Reference proteome</keyword>
<reference evidence="1" key="1">
    <citation type="submission" date="2023-06" db="EMBL/GenBank/DDBJ databases">
        <title>Genome-scale phylogeny and comparative genomics of the fungal order Sordariales.</title>
        <authorList>
            <consortium name="Lawrence Berkeley National Laboratory"/>
            <person name="Hensen N."/>
            <person name="Bonometti L."/>
            <person name="Westerberg I."/>
            <person name="Brannstrom I.O."/>
            <person name="Guillou S."/>
            <person name="Cros-Aarteil S."/>
            <person name="Calhoun S."/>
            <person name="Haridas S."/>
            <person name="Kuo A."/>
            <person name="Mondo S."/>
            <person name="Pangilinan J."/>
            <person name="Riley R."/>
            <person name="Labutti K."/>
            <person name="Andreopoulos B."/>
            <person name="Lipzen A."/>
            <person name="Chen C."/>
            <person name="Yanf M."/>
            <person name="Daum C."/>
            <person name="Ng V."/>
            <person name="Clum A."/>
            <person name="Steindorff A."/>
            <person name="Ohm R."/>
            <person name="Martin F."/>
            <person name="Silar P."/>
            <person name="Natvig D."/>
            <person name="Lalanne C."/>
            <person name="Gautier V."/>
            <person name="Ament-Velasquez S.L."/>
            <person name="Kruys A."/>
            <person name="Hutchinson M.I."/>
            <person name="Powell A.J."/>
            <person name="Barry K."/>
            <person name="Miller A.N."/>
            <person name="Grigoriev I.V."/>
            <person name="Debuchy R."/>
            <person name="Gladieux P."/>
            <person name="Thoren M.H."/>
            <person name="Johannesson H."/>
        </authorList>
    </citation>
    <scope>NUCLEOTIDE SEQUENCE</scope>
    <source>
        <strain evidence="1">CBS 307.81</strain>
    </source>
</reference>
<evidence type="ECO:0000313" key="1">
    <source>
        <dbReference type="EMBL" id="KAK0671637.1"/>
    </source>
</evidence>
<gene>
    <name evidence="1" type="ORF">QBC41DRAFT_48603</name>
</gene>
<sequence>MYWSVDPLSCKELARLRHAFLVVSIACCLDRRIRGYCPTVTERQNFLQYATADLFGRFPLPQLHQQQYICAVYDYMSLTWDAVLRVTIPETDAELGIKTCTCHDKKPDVCGTCSGLELYPNGPLAYPGRLWCCYQAYRVGLRRTLCGLGPEGLWRGLQTPVRDDSVTGQHCEYRSIPTLCHFSFKSALRFQDLTPLLRRLPLPLAHASQCTTTEEAGVGNLAWKVVAEERQRPMALDFRYEDTSRYPKRGVICSETWGCSMWGWGDEWNRVEFGDLALRGWTVRDDERIKRMGWDKVDVLGWIAQGEEAWSTESERLEAMKLGRCFIKRVKYTRPPLDPPAPILSAPILSVTAGHPGLARGHYYWALDLCIKK</sequence>
<dbReference type="AlphaFoldDB" id="A0AA39ZIG1"/>
<dbReference type="EMBL" id="JAULSY010000019">
    <property type="protein sequence ID" value="KAK0671637.1"/>
    <property type="molecule type" value="Genomic_DNA"/>
</dbReference>
<evidence type="ECO:0000313" key="2">
    <source>
        <dbReference type="Proteomes" id="UP001174997"/>
    </source>
</evidence>